<accession>A0AAN7EZ89</accession>
<gene>
    <name evidence="2" type="ORF">RGQ29_025811</name>
</gene>
<dbReference type="Gene3D" id="3.30.559.10">
    <property type="entry name" value="Chloramphenicol acetyltransferase-like domain"/>
    <property type="match status" value="1"/>
</dbReference>
<name>A0AAN7EZ89_QUERU</name>
<dbReference type="Proteomes" id="UP001324115">
    <property type="component" value="Unassembled WGS sequence"/>
</dbReference>
<dbReference type="SUPFAM" id="SSF52777">
    <property type="entry name" value="CoA-dependent acyltransferases"/>
    <property type="match status" value="2"/>
</dbReference>
<evidence type="ECO:0000313" key="3">
    <source>
        <dbReference type="Proteomes" id="UP001324115"/>
    </source>
</evidence>
<dbReference type="PANTHER" id="PTHR34375">
    <property type="entry name" value="GATA ZINC FINGER PROTEIN-RELATED"/>
    <property type="match status" value="1"/>
</dbReference>
<dbReference type="EMBL" id="JAXUIC010000007">
    <property type="protein sequence ID" value="KAK4582782.1"/>
    <property type="molecule type" value="Genomic_DNA"/>
</dbReference>
<evidence type="ECO:0000256" key="1">
    <source>
        <dbReference type="SAM" id="MobiDB-lite"/>
    </source>
</evidence>
<dbReference type="InterPro" id="IPR023213">
    <property type="entry name" value="CAT-like_dom_sf"/>
</dbReference>
<protein>
    <submittedName>
        <fullName evidence="2">Uncharacterized protein</fullName>
    </submittedName>
</protein>
<feature type="compositionally biased region" description="Pro residues" evidence="1">
    <location>
        <begin position="9"/>
        <end position="18"/>
    </location>
</feature>
<keyword evidence="3" id="KW-1185">Reference proteome</keyword>
<dbReference type="AlphaFoldDB" id="A0AAN7EZ89"/>
<feature type="region of interest" description="Disordered" evidence="1">
    <location>
        <begin position="1"/>
        <end position="20"/>
    </location>
</feature>
<dbReference type="PANTHER" id="PTHR34375:SF2">
    <property type="entry name" value="GATA ZINC FINGER PROTEIN"/>
    <property type="match status" value="1"/>
</dbReference>
<reference evidence="2 3" key="1">
    <citation type="journal article" date="2023" name="G3 (Bethesda)">
        <title>A haplotype-resolved chromosome-scale genome for Quercus rubra L. provides insights into the genetics of adaptive traits for red oak species.</title>
        <authorList>
            <person name="Kapoor B."/>
            <person name="Jenkins J."/>
            <person name="Schmutz J."/>
            <person name="Zhebentyayeva T."/>
            <person name="Kuelheim C."/>
            <person name="Coggeshall M."/>
            <person name="Heim C."/>
            <person name="Lasky J.R."/>
            <person name="Leites L."/>
            <person name="Islam-Faridi N."/>
            <person name="Romero-Severson J."/>
            <person name="DeLeo V.L."/>
            <person name="Lucas S.M."/>
            <person name="Lazic D."/>
            <person name="Gailing O."/>
            <person name="Carlson J."/>
            <person name="Staton M."/>
        </authorList>
    </citation>
    <scope>NUCLEOTIDE SEQUENCE [LARGE SCALE GENOMIC DNA]</scope>
    <source>
        <strain evidence="2">Pseudo-F2</strain>
    </source>
</reference>
<comment type="caution">
    <text evidence="2">The sequence shown here is derived from an EMBL/GenBank/DDBJ whole genome shotgun (WGS) entry which is preliminary data.</text>
</comment>
<dbReference type="Gene3D" id="3.30.559.30">
    <property type="entry name" value="Nonribosomal peptide synthetase, condensation domain"/>
    <property type="match status" value="1"/>
</dbReference>
<organism evidence="2 3">
    <name type="scientific">Quercus rubra</name>
    <name type="common">Northern red oak</name>
    <name type="synonym">Quercus borealis</name>
    <dbReference type="NCBI Taxonomy" id="3512"/>
    <lineage>
        <taxon>Eukaryota</taxon>
        <taxon>Viridiplantae</taxon>
        <taxon>Streptophyta</taxon>
        <taxon>Embryophyta</taxon>
        <taxon>Tracheophyta</taxon>
        <taxon>Spermatophyta</taxon>
        <taxon>Magnoliopsida</taxon>
        <taxon>eudicotyledons</taxon>
        <taxon>Gunneridae</taxon>
        <taxon>Pentapetalae</taxon>
        <taxon>rosids</taxon>
        <taxon>fabids</taxon>
        <taxon>Fagales</taxon>
        <taxon>Fagaceae</taxon>
        <taxon>Quercus</taxon>
    </lineage>
</organism>
<proteinExistence type="predicted"/>
<sequence length="485" mass="53493">MSDNDIPNSEPPAAQPPEPKCRVVGGTEYSWCKAVPLGTGVTVLGLLLSKPPDLPLLQNALHNLQNSHPILRSKLHYDPTTTTFSFLTPTNPQPLLQIQPFDLQSTSRILQTHPSQSGSVTPFRLIVEYEINNNTTWRNPEHPLYADKDVMYASVYALSEAQWALTLRLHTSACDRTAAVSLLRELLEFVTAQSGYGEGVEREIEDNVGVNFGIEQMIPAGKANKPFWARGIDMLGYSLNSFRLSNLDFIDVDSPKRSQLVRLQMTPLDTQKLLAGCKSRGIKLCAALAAAGLIAAYSSKKLPDHQREKYAVVTLIDCRSILDPVLSSHHIGFYHSAITNSHDISAEEQFWELANRCYTSFANAKNSNKHFSDMSDLNFLMCKAIENPTLTPSSSMRTALVSVFEDPIDDSSKIHQQLGVEDYVGCASAHGVGPSIAIFDTIRNGGLDCTCVYPSPLHSRDQMQGLIDDMRRILVDACNQLGSES</sequence>
<evidence type="ECO:0000313" key="2">
    <source>
        <dbReference type="EMBL" id="KAK4582782.1"/>
    </source>
</evidence>